<dbReference type="PROSITE" id="PS01129">
    <property type="entry name" value="PSI_RLU"/>
    <property type="match status" value="1"/>
</dbReference>
<dbReference type="CDD" id="cd02869">
    <property type="entry name" value="PseudoU_synth_RluA_like"/>
    <property type="match status" value="1"/>
</dbReference>
<dbReference type="Pfam" id="PF01453">
    <property type="entry name" value="B_lectin"/>
    <property type="match status" value="1"/>
</dbReference>
<protein>
    <submittedName>
        <fullName evidence="8">Uncharacterized protein</fullName>
    </submittedName>
</protein>
<dbReference type="InterPro" id="IPR006224">
    <property type="entry name" value="PsdUridine_synth_RluA-like_CS"/>
</dbReference>
<dbReference type="Pfam" id="PF00849">
    <property type="entry name" value="PseudoU_synth_2"/>
    <property type="match status" value="1"/>
</dbReference>
<comment type="caution">
    <text evidence="8">The sequence shown here is derived from an EMBL/GenBank/DDBJ whole genome shotgun (WGS) entry which is preliminary data.</text>
</comment>
<evidence type="ECO:0000313" key="9">
    <source>
        <dbReference type="Proteomes" id="UP001314170"/>
    </source>
</evidence>
<dbReference type="SMART" id="SM00108">
    <property type="entry name" value="B_lectin"/>
    <property type="match status" value="1"/>
</dbReference>
<dbReference type="PROSITE" id="PS50948">
    <property type="entry name" value="PAN"/>
    <property type="match status" value="1"/>
</dbReference>
<dbReference type="InterPro" id="IPR000858">
    <property type="entry name" value="S_locus_glycoprot_dom"/>
</dbReference>
<comment type="catalytic activity">
    <reaction evidence="1">
        <text>a uridine in RNA = a pseudouridine in RNA</text>
        <dbReference type="Rhea" id="RHEA:48348"/>
        <dbReference type="Rhea" id="RHEA-COMP:12068"/>
        <dbReference type="Rhea" id="RHEA-COMP:12069"/>
        <dbReference type="ChEBI" id="CHEBI:65314"/>
        <dbReference type="ChEBI" id="CHEBI:65315"/>
    </reaction>
</comment>
<dbReference type="Pfam" id="PF00954">
    <property type="entry name" value="S_locus_glycop"/>
    <property type="match status" value="1"/>
</dbReference>
<keyword evidence="9" id="KW-1185">Reference proteome</keyword>
<evidence type="ECO:0000313" key="8">
    <source>
        <dbReference type="EMBL" id="CAK7340557.1"/>
    </source>
</evidence>
<dbReference type="Gene3D" id="2.90.10.30">
    <property type="match status" value="1"/>
</dbReference>
<dbReference type="PROSITE" id="PS50927">
    <property type="entry name" value="BULB_LECTIN"/>
    <property type="match status" value="1"/>
</dbReference>
<dbReference type="SMART" id="SM00473">
    <property type="entry name" value="PAN_AP"/>
    <property type="match status" value="1"/>
</dbReference>
<keyword evidence="5" id="KW-0812">Transmembrane</keyword>
<dbReference type="GO" id="GO:0048544">
    <property type="term" value="P:recognition of pollen"/>
    <property type="evidence" value="ECO:0007669"/>
    <property type="project" value="InterPro"/>
</dbReference>
<evidence type="ECO:0000256" key="4">
    <source>
        <dbReference type="ARBA" id="ARBA00023180"/>
    </source>
</evidence>
<dbReference type="GO" id="GO:0009982">
    <property type="term" value="F:pseudouridine synthase activity"/>
    <property type="evidence" value="ECO:0007669"/>
    <property type="project" value="InterPro"/>
</dbReference>
<keyword evidence="5" id="KW-0472">Membrane</keyword>
<keyword evidence="4" id="KW-0325">Glycoprotein</keyword>
<dbReference type="GO" id="GO:0001522">
    <property type="term" value="P:pseudouridine synthesis"/>
    <property type="evidence" value="ECO:0007669"/>
    <property type="project" value="InterPro"/>
</dbReference>
<dbReference type="Proteomes" id="UP001314170">
    <property type="component" value="Unassembled WGS sequence"/>
</dbReference>
<evidence type="ECO:0000256" key="3">
    <source>
        <dbReference type="ARBA" id="ARBA00023157"/>
    </source>
</evidence>
<dbReference type="SUPFAM" id="SSF55120">
    <property type="entry name" value="Pseudouridine synthase"/>
    <property type="match status" value="1"/>
</dbReference>
<accession>A0AAV1RYC6</accession>
<keyword evidence="2" id="KW-0732">Signal</keyword>
<dbReference type="InterPro" id="IPR003609">
    <property type="entry name" value="Pan_app"/>
</dbReference>
<feature type="transmembrane region" description="Helical" evidence="5">
    <location>
        <begin position="438"/>
        <end position="459"/>
    </location>
</feature>
<dbReference type="Gene3D" id="3.30.2350.10">
    <property type="entry name" value="Pseudouridine synthase"/>
    <property type="match status" value="1"/>
</dbReference>
<dbReference type="CDD" id="cd01098">
    <property type="entry name" value="PAN_AP_plant"/>
    <property type="match status" value="1"/>
</dbReference>
<name>A0AAV1RYC6_9ROSI</name>
<evidence type="ECO:0000256" key="2">
    <source>
        <dbReference type="ARBA" id="ARBA00022729"/>
    </source>
</evidence>
<dbReference type="GO" id="GO:0003723">
    <property type="term" value="F:RNA binding"/>
    <property type="evidence" value="ECO:0007669"/>
    <property type="project" value="InterPro"/>
</dbReference>
<dbReference type="AlphaFoldDB" id="A0AAV1RYC6"/>
<dbReference type="EMBL" id="CAWUPB010001160">
    <property type="protein sequence ID" value="CAK7340557.1"/>
    <property type="molecule type" value="Genomic_DNA"/>
</dbReference>
<organism evidence="8 9">
    <name type="scientific">Dovyalis caffra</name>
    <dbReference type="NCBI Taxonomy" id="77055"/>
    <lineage>
        <taxon>Eukaryota</taxon>
        <taxon>Viridiplantae</taxon>
        <taxon>Streptophyta</taxon>
        <taxon>Embryophyta</taxon>
        <taxon>Tracheophyta</taxon>
        <taxon>Spermatophyta</taxon>
        <taxon>Magnoliopsida</taxon>
        <taxon>eudicotyledons</taxon>
        <taxon>Gunneridae</taxon>
        <taxon>Pentapetalae</taxon>
        <taxon>rosids</taxon>
        <taxon>fabids</taxon>
        <taxon>Malpighiales</taxon>
        <taxon>Salicaceae</taxon>
        <taxon>Flacourtieae</taxon>
        <taxon>Dovyalis</taxon>
    </lineage>
</organism>
<reference evidence="8 9" key="1">
    <citation type="submission" date="2024-01" db="EMBL/GenBank/DDBJ databases">
        <authorList>
            <person name="Waweru B."/>
        </authorList>
    </citation>
    <scope>NUCLEOTIDE SEQUENCE [LARGE SCALE GENOMIC DNA]</scope>
</reference>
<dbReference type="PANTHER" id="PTHR32444">
    <property type="entry name" value="BULB-TYPE LECTIN DOMAIN-CONTAINING PROTEIN"/>
    <property type="match status" value="1"/>
</dbReference>
<dbReference type="InterPro" id="IPR006145">
    <property type="entry name" value="PsdUridine_synth_RsuA/RluA"/>
</dbReference>
<dbReference type="InterPro" id="IPR036426">
    <property type="entry name" value="Bulb-type_lectin_dom_sf"/>
</dbReference>
<evidence type="ECO:0000256" key="5">
    <source>
        <dbReference type="SAM" id="Phobius"/>
    </source>
</evidence>
<evidence type="ECO:0000259" key="6">
    <source>
        <dbReference type="PROSITE" id="PS50927"/>
    </source>
</evidence>
<keyword evidence="5" id="KW-1133">Transmembrane helix</keyword>
<dbReference type="Pfam" id="PF08276">
    <property type="entry name" value="PAN_2"/>
    <property type="match status" value="1"/>
</dbReference>
<dbReference type="InterPro" id="IPR001480">
    <property type="entry name" value="Bulb-type_lectin_dom"/>
</dbReference>
<proteinExistence type="predicted"/>
<feature type="domain" description="Apple" evidence="7">
    <location>
        <begin position="337"/>
        <end position="421"/>
    </location>
</feature>
<feature type="domain" description="Bulb-type lectin" evidence="6">
    <location>
        <begin position="15"/>
        <end position="150"/>
    </location>
</feature>
<dbReference type="PANTHER" id="PTHR32444:SF247">
    <property type="entry name" value="OS01G0958200 PROTEIN"/>
    <property type="match status" value="1"/>
</dbReference>
<evidence type="ECO:0000259" key="7">
    <source>
        <dbReference type="PROSITE" id="PS50948"/>
    </source>
</evidence>
<dbReference type="InterPro" id="IPR020103">
    <property type="entry name" value="PsdUridine_synth_cat_dom_sf"/>
</dbReference>
<sequence>MELAGALSAASRSSLFALSRSDVLYQDRWLIAVNKSQGVYCETVLDSFHEVLDCLVESTGLSEGLASPLEVIPFWLASLSPESPLNDPASLKLELSPDGILVLLTNFTKTVWSTAPTSSMPNSTAEAVLLDNGNFAIRDGLNPSTIYWQSFDYPTDTWLPGGKLGINKQTGQVQRLISWKNSEDPAPGMFSIGLDPNDSQFFAEWNRSHGYWRSGTWNGMVFSLVPDMTMNYYINYSYVSNNNESYFIYSVNEALALSRFVISISGQINQLNWLAGDRNWFMFWSQPRDQANVYGLCGAFGVFRENPSSPCECLNGFESSVKNDWSSGCVRKSPLQCQNREGGAKEDGFLKMSNPTLPANSKAYQEASEARCRLDCMGNCSCVAYAYNNSGCFLWDGDLFNLQQTGDGGGRTEADIYIRLAASELELQTGTNKRRIRAILAVVTPITVIALGLFIYFSYLRKGKLICKDQWLIAVNKPRGVYCETVLDSIPGVLDCLVESSGLSEGTVVRPELHLANRLDRDTSGVMVITKLHKVASKLVKAFTDHKVRKTYIALCISSAPKWEKITIKSGHGRSKFGAFRVYAASDVGRSLPGGSTVKDMETSFEVLSVNGQGSFKEPSEFKNDNNILVVEEKAVIDADAKKDEILVRAFPRSGRTHQIRLHCQYLGIPIRGDVKYEGVCQWQGRTYDSHELHAESLSLEHPVTGQPLMFRGPLPLWATQMV</sequence>
<gene>
    <name evidence="8" type="ORF">DCAF_LOCUS15640</name>
</gene>
<dbReference type="SUPFAM" id="SSF51110">
    <property type="entry name" value="alpha-D-mannose-specific plant lectins"/>
    <property type="match status" value="1"/>
</dbReference>
<evidence type="ECO:0000256" key="1">
    <source>
        <dbReference type="ARBA" id="ARBA00000073"/>
    </source>
</evidence>
<keyword evidence="3" id="KW-1015">Disulfide bond</keyword>